<evidence type="ECO:0000259" key="4">
    <source>
        <dbReference type="PROSITE" id="PS51379"/>
    </source>
</evidence>
<evidence type="ECO:0000256" key="2">
    <source>
        <dbReference type="ARBA" id="ARBA00023004"/>
    </source>
</evidence>
<dbReference type="GO" id="GO:0051536">
    <property type="term" value="F:iron-sulfur cluster binding"/>
    <property type="evidence" value="ECO:0007669"/>
    <property type="project" value="UniProtKB-KW"/>
</dbReference>
<keyword evidence="3" id="KW-0411">Iron-sulfur</keyword>
<organism evidence="5 6">
    <name type="scientific">Thiospirochaeta perfilievii</name>
    <dbReference type="NCBI Taxonomy" id="252967"/>
    <lineage>
        <taxon>Bacteria</taxon>
        <taxon>Pseudomonadati</taxon>
        <taxon>Spirochaetota</taxon>
        <taxon>Spirochaetia</taxon>
        <taxon>Spirochaetales</taxon>
        <taxon>Spirochaetaceae</taxon>
        <taxon>Thiospirochaeta</taxon>
    </lineage>
</organism>
<feature type="domain" description="4Fe-4S ferredoxin-type" evidence="4">
    <location>
        <begin position="58"/>
        <end position="86"/>
    </location>
</feature>
<dbReference type="InterPro" id="IPR017900">
    <property type="entry name" value="4Fe4S_Fe_S_CS"/>
</dbReference>
<gene>
    <name evidence="5" type="ORF">EW093_11360</name>
</gene>
<keyword evidence="2" id="KW-0408">Iron</keyword>
<dbReference type="Gene3D" id="1.10.1060.10">
    <property type="entry name" value="Alpha-helical ferredoxin"/>
    <property type="match status" value="1"/>
</dbReference>
<dbReference type="SUPFAM" id="SSF46548">
    <property type="entry name" value="alpha-helical ferredoxin"/>
    <property type="match status" value="1"/>
</dbReference>
<dbReference type="InterPro" id="IPR017896">
    <property type="entry name" value="4Fe4S_Fe-S-bd"/>
</dbReference>
<evidence type="ECO:0000256" key="3">
    <source>
        <dbReference type="ARBA" id="ARBA00023014"/>
    </source>
</evidence>
<dbReference type="InterPro" id="IPR009051">
    <property type="entry name" value="Helical_ferredxn"/>
</dbReference>
<dbReference type="Pfam" id="PF13187">
    <property type="entry name" value="Fer4_9"/>
    <property type="match status" value="1"/>
</dbReference>
<dbReference type="EMBL" id="CP035807">
    <property type="protein sequence ID" value="QEN06381.1"/>
    <property type="molecule type" value="Genomic_DNA"/>
</dbReference>
<dbReference type="PROSITE" id="PS51379">
    <property type="entry name" value="4FE4S_FER_2"/>
    <property type="match status" value="1"/>
</dbReference>
<reference evidence="5 6" key="2">
    <citation type="submission" date="2019-09" db="EMBL/GenBank/DDBJ databases">
        <title>Complete Genome Sequence and Methylome Analysis of free living Spirochaetas.</title>
        <authorList>
            <person name="Leshcheva N."/>
            <person name="Mikheeva N."/>
        </authorList>
    </citation>
    <scope>NUCLEOTIDE SEQUENCE [LARGE SCALE GENOMIC DNA]</scope>
    <source>
        <strain evidence="5 6">P</strain>
    </source>
</reference>
<dbReference type="PROSITE" id="PS00198">
    <property type="entry name" value="4FE4S_FER_1"/>
    <property type="match status" value="1"/>
</dbReference>
<proteinExistence type="predicted"/>
<accession>A0A5C1QFU4</accession>
<reference evidence="5 6" key="1">
    <citation type="submission" date="2019-02" db="EMBL/GenBank/DDBJ databases">
        <authorList>
            <person name="Fomenkov A."/>
            <person name="Dubinina G."/>
            <person name="Grabovich M."/>
            <person name="Vincze T."/>
            <person name="Roberts R.J."/>
        </authorList>
    </citation>
    <scope>NUCLEOTIDE SEQUENCE [LARGE SCALE GENOMIC DNA]</scope>
    <source>
        <strain evidence="5 6">P</strain>
    </source>
</reference>
<dbReference type="KEGG" id="sper:EW093_11360"/>
<dbReference type="GO" id="GO:0046872">
    <property type="term" value="F:metal ion binding"/>
    <property type="evidence" value="ECO:0007669"/>
    <property type="project" value="UniProtKB-KW"/>
</dbReference>
<dbReference type="OrthoDB" id="9773828at2"/>
<protein>
    <recommendedName>
        <fullName evidence="4">4Fe-4S ferredoxin-type domain-containing protein</fullName>
    </recommendedName>
</protein>
<dbReference type="Proteomes" id="UP000323824">
    <property type="component" value="Chromosome"/>
</dbReference>
<evidence type="ECO:0000256" key="1">
    <source>
        <dbReference type="ARBA" id="ARBA00022723"/>
    </source>
</evidence>
<keyword evidence="6" id="KW-1185">Reference proteome</keyword>
<sequence length="97" mass="11215">MEENKKLADLYCTECNYCMPCPHGVNIPLNFKLMNYHKVYNLTDYARAEYKQIGKVDWMKGNSAASCVECGICEDKCPQKIEIIKQLKETHFTLNSN</sequence>
<evidence type="ECO:0000313" key="5">
    <source>
        <dbReference type="EMBL" id="QEN06381.1"/>
    </source>
</evidence>
<name>A0A5C1QFU4_9SPIO</name>
<dbReference type="AlphaFoldDB" id="A0A5C1QFU4"/>
<evidence type="ECO:0000313" key="6">
    <source>
        <dbReference type="Proteomes" id="UP000323824"/>
    </source>
</evidence>
<keyword evidence="1" id="KW-0479">Metal-binding</keyword>